<evidence type="ECO:0000256" key="4">
    <source>
        <dbReference type="ARBA" id="ARBA00022982"/>
    </source>
</evidence>
<dbReference type="InterPro" id="IPR012218">
    <property type="entry name" value="Cyt_c_BACSU-c550-type"/>
</dbReference>
<sequence length="122" mass="12611">MKKNPLIPFAWTAVIGLILIIGVSFWALQQGGEESAEGNEGNGEKQEQAEAAPEEIYAQSCASCHGGDLGGQVGPALTAVGGKYSKDEILGIINNGKGSGMPAGLIQGEQAEAVAKWLSEKK</sequence>
<gene>
    <name evidence="11" type="ORF">AB986_00040</name>
</gene>
<evidence type="ECO:0000256" key="8">
    <source>
        <dbReference type="SAM" id="MobiDB-lite"/>
    </source>
</evidence>
<keyword evidence="4" id="KW-0249">Electron transport</keyword>
<keyword evidence="9" id="KW-1133">Transmembrane helix</keyword>
<keyword evidence="3 7" id="KW-0479">Metal-binding</keyword>
<proteinExistence type="predicted"/>
<evidence type="ECO:0000313" key="12">
    <source>
        <dbReference type="Proteomes" id="UP000035996"/>
    </source>
</evidence>
<evidence type="ECO:0000256" key="5">
    <source>
        <dbReference type="ARBA" id="ARBA00023004"/>
    </source>
</evidence>
<dbReference type="PANTHER" id="PTHR37823">
    <property type="entry name" value="CYTOCHROME C-553-LIKE"/>
    <property type="match status" value="1"/>
</dbReference>
<name>A0A0J6D0N6_9BACL</name>
<keyword evidence="2 6" id="KW-0349">Heme</keyword>
<keyword evidence="9" id="KW-0472">Membrane</keyword>
<evidence type="ECO:0000256" key="1">
    <source>
        <dbReference type="ARBA" id="ARBA00022448"/>
    </source>
</evidence>
<evidence type="ECO:0000259" key="10">
    <source>
        <dbReference type="PROSITE" id="PS51007"/>
    </source>
</evidence>
<dbReference type="AlphaFoldDB" id="A0A0J6D0N6"/>
<dbReference type="EMBL" id="LELK01000001">
    <property type="protein sequence ID" value="KMM37784.1"/>
    <property type="molecule type" value="Genomic_DNA"/>
</dbReference>
<comment type="caution">
    <text evidence="11">The sequence shown here is derived from an EMBL/GenBank/DDBJ whole genome shotgun (WGS) entry which is preliminary data.</text>
</comment>
<keyword evidence="1" id="KW-0813">Transport</keyword>
<evidence type="ECO:0000313" key="11">
    <source>
        <dbReference type="EMBL" id="KMM37784.1"/>
    </source>
</evidence>
<dbReference type="GO" id="GO:0020037">
    <property type="term" value="F:heme binding"/>
    <property type="evidence" value="ECO:0007669"/>
    <property type="project" value="InterPro"/>
</dbReference>
<dbReference type="InterPro" id="IPR054780">
    <property type="entry name" value="Cytochro_C550_firm"/>
</dbReference>
<dbReference type="STRING" id="157733.AB986_00040"/>
<dbReference type="PANTHER" id="PTHR37823:SF4">
    <property type="entry name" value="MENAQUINOL-CYTOCHROME C REDUCTASE CYTOCHROME B_C SUBUNIT"/>
    <property type="match status" value="1"/>
</dbReference>
<organism evidence="11 12">
    <name type="scientific">Guptibacillus hwajinpoensis</name>
    <dbReference type="NCBI Taxonomy" id="208199"/>
    <lineage>
        <taxon>Bacteria</taxon>
        <taxon>Bacillati</taxon>
        <taxon>Bacillota</taxon>
        <taxon>Bacilli</taxon>
        <taxon>Bacillales</taxon>
        <taxon>Guptibacillaceae</taxon>
        <taxon>Guptibacillus</taxon>
    </lineage>
</organism>
<feature type="transmembrane region" description="Helical" evidence="9">
    <location>
        <begin position="6"/>
        <end position="28"/>
    </location>
</feature>
<keyword evidence="9" id="KW-0812">Transmembrane</keyword>
<dbReference type="Gene3D" id="1.10.760.10">
    <property type="entry name" value="Cytochrome c-like domain"/>
    <property type="match status" value="1"/>
</dbReference>
<evidence type="ECO:0000256" key="3">
    <source>
        <dbReference type="ARBA" id="ARBA00022723"/>
    </source>
</evidence>
<dbReference type="OrthoDB" id="7933886at2"/>
<evidence type="ECO:0000256" key="6">
    <source>
        <dbReference type="PIRSR" id="PIRSR000025-1"/>
    </source>
</evidence>
<feature type="binding site" description="covalent" evidence="6">
    <location>
        <position position="61"/>
    </location>
    <ligand>
        <name>heme c</name>
        <dbReference type="ChEBI" id="CHEBI:61717"/>
    </ligand>
</feature>
<accession>A0A0J6D0N6</accession>
<dbReference type="Proteomes" id="UP000035996">
    <property type="component" value="Unassembled WGS sequence"/>
</dbReference>
<dbReference type="InterPro" id="IPR009056">
    <property type="entry name" value="Cyt_c-like_dom"/>
</dbReference>
<dbReference type="GO" id="GO:0009055">
    <property type="term" value="F:electron transfer activity"/>
    <property type="evidence" value="ECO:0007669"/>
    <property type="project" value="InterPro"/>
</dbReference>
<evidence type="ECO:0000256" key="9">
    <source>
        <dbReference type="SAM" id="Phobius"/>
    </source>
</evidence>
<reference evidence="11" key="1">
    <citation type="submission" date="2015-06" db="EMBL/GenBank/DDBJ databases">
        <authorList>
            <person name="Liu B."/>
            <person name="Wang J."/>
            <person name="Zhu Y."/>
            <person name="Liu G."/>
            <person name="Chen Q."/>
            <person name="Zheng C."/>
            <person name="Che J."/>
            <person name="Ge C."/>
            <person name="Shi H."/>
            <person name="Pan Z."/>
            <person name="Liu X."/>
        </authorList>
    </citation>
    <scope>NUCLEOTIDE SEQUENCE [LARGE SCALE GENOMIC DNA]</scope>
    <source>
        <strain evidence="11">DSM 16346</strain>
    </source>
</reference>
<dbReference type="PATRIC" id="fig|157733.3.peg.2213"/>
<dbReference type="Pfam" id="PF13442">
    <property type="entry name" value="Cytochrome_CBB3"/>
    <property type="match status" value="1"/>
</dbReference>
<dbReference type="GO" id="GO:0005506">
    <property type="term" value="F:iron ion binding"/>
    <property type="evidence" value="ECO:0007669"/>
    <property type="project" value="InterPro"/>
</dbReference>
<dbReference type="InterPro" id="IPR051811">
    <property type="entry name" value="Cytochrome_c550/c551-like"/>
</dbReference>
<comment type="PTM">
    <text evidence="6">Binds 1 heme c group covalently per subunit.</text>
</comment>
<dbReference type="RefSeq" id="WP_048308857.1">
    <property type="nucleotide sequence ID" value="NZ_CP119526.1"/>
</dbReference>
<dbReference type="NCBIfam" id="NF045773">
    <property type="entry name" value="cytochro_C550"/>
    <property type="match status" value="1"/>
</dbReference>
<protein>
    <submittedName>
        <fullName evidence="11">Cytochrome C</fullName>
    </submittedName>
</protein>
<keyword evidence="12" id="KW-1185">Reference proteome</keyword>
<feature type="region of interest" description="Disordered" evidence="8">
    <location>
        <begin position="32"/>
        <end position="54"/>
    </location>
</feature>
<dbReference type="PROSITE" id="PS51007">
    <property type="entry name" value="CYTC"/>
    <property type="match status" value="1"/>
</dbReference>
<evidence type="ECO:0000256" key="2">
    <source>
        <dbReference type="ARBA" id="ARBA00022617"/>
    </source>
</evidence>
<keyword evidence="5 7" id="KW-0408">Iron</keyword>
<feature type="binding site" description="axial binding residue" evidence="7">
    <location>
        <position position="65"/>
    </location>
    <ligand>
        <name>heme c</name>
        <dbReference type="ChEBI" id="CHEBI:61717"/>
    </ligand>
    <ligandPart>
        <name>Fe</name>
        <dbReference type="ChEBI" id="CHEBI:18248"/>
    </ligandPart>
</feature>
<dbReference type="SUPFAM" id="SSF46626">
    <property type="entry name" value="Cytochrome c"/>
    <property type="match status" value="1"/>
</dbReference>
<dbReference type="InterPro" id="IPR036909">
    <property type="entry name" value="Cyt_c-like_dom_sf"/>
</dbReference>
<feature type="binding site" description="axial binding residue" evidence="7">
    <location>
        <position position="101"/>
    </location>
    <ligand>
        <name>heme c</name>
        <dbReference type="ChEBI" id="CHEBI:61717"/>
    </ligand>
    <ligandPart>
        <name>Fe</name>
        <dbReference type="ChEBI" id="CHEBI:18248"/>
    </ligandPart>
</feature>
<evidence type="ECO:0000256" key="7">
    <source>
        <dbReference type="PIRSR" id="PIRSR000025-2"/>
    </source>
</evidence>
<feature type="domain" description="Cytochrome c" evidence="10">
    <location>
        <begin position="48"/>
        <end position="122"/>
    </location>
</feature>
<dbReference type="PIRSF" id="PIRSF000025">
    <property type="entry name" value="Cytc_Bsub_c550"/>
    <property type="match status" value="1"/>
</dbReference>
<dbReference type="GO" id="GO:0016020">
    <property type="term" value="C:membrane"/>
    <property type="evidence" value="ECO:0007669"/>
    <property type="project" value="InterPro"/>
</dbReference>
<feature type="binding site" description="covalent" evidence="6">
    <location>
        <position position="64"/>
    </location>
    <ligand>
        <name>heme c</name>
        <dbReference type="ChEBI" id="CHEBI:61717"/>
    </ligand>
</feature>